<dbReference type="InterPro" id="IPR006638">
    <property type="entry name" value="Elp3/MiaA/NifB-like_rSAM"/>
</dbReference>
<keyword evidence="6" id="KW-0411">Iron-sulfur</keyword>
<feature type="domain" description="Radical SAM core" evidence="7">
    <location>
        <begin position="21"/>
        <end position="263"/>
    </location>
</feature>
<dbReference type="InterPro" id="IPR058240">
    <property type="entry name" value="rSAM_sf"/>
</dbReference>
<sequence>MQFPWGHEKRYNDYSSYIRRTFGERVQKVSINAGFTCPNRDGSKGMGGCAFCNNSTFNPSYCGPELTIQEQIEKGSSFFRPKYQTQQYLAYFQAYSNTYGETSYLIEQYQQALSHPKVTGIVLGTRPDCISDDLLVHLKEWQKDYYIAIELGAESTSNETLEQINRGHSYEETVDAAKRIAAAGIPVGMHLILGLPGEDRAQLLEHAVEVSKLPINFLKLHQLQIVKGSAFAKIYEEQKEYFRLYTAEEFIEIVVDFLEIMHPGVVMERFISQAPHDLLIAPRWGLKNFEFVAKVEKRLAERETYQGRLYTAP</sequence>
<dbReference type="InterPro" id="IPR023404">
    <property type="entry name" value="rSAM_horseshoe"/>
</dbReference>
<evidence type="ECO:0000259" key="7">
    <source>
        <dbReference type="PROSITE" id="PS51918"/>
    </source>
</evidence>
<dbReference type="SFLD" id="SFLDG01086">
    <property type="entry name" value="elongater_protein-like"/>
    <property type="match status" value="1"/>
</dbReference>
<evidence type="ECO:0000313" key="8">
    <source>
        <dbReference type="EMBL" id="MBK3515784.1"/>
    </source>
</evidence>
<dbReference type="RefSeq" id="WP_200463015.1">
    <property type="nucleotide sequence ID" value="NZ_JAENRR010000001.1"/>
</dbReference>
<dbReference type="SMART" id="SM00729">
    <property type="entry name" value="Elp3"/>
    <property type="match status" value="1"/>
</dbReference>
<protein>
    <submittedName>
        <fullName evidence="8">TIGR01212 family radical SAM protein</fullName>
    </submittedName>
</protein>
<accession>A0ABS1HDN3</accession>
<evidence type="ECO:0000256" key="3">
    <source>
        <dbReference type="ARBA" id="ARBA00022691"/>
    </source>
</evidence>
<dbReference type="PROSITE" id="PS51918">
    <property type="entry name" value="RADICAL_SAM"/>
    <property type="match status" value="1"/>
</dbReference>
<comment type="cofactor">
    <cofactor evidence="1">
        <name>[4Fe-4S] cluster</name>
        <dbReference type="ChEBI" id="CHEBI:49883"/>
    </cofactor>
</comment>
<dbReference type="EMBL" id="JAENRR010000001">
    <property type="protein sequence ID" value="MBK3515784.1"/>
    <property type="molecule type" value="Genomic_DNA"/>
</dbReference>
<evidence type="ECO:0000256" key="6">
    <source>
        <dbReference type="ARBA" id="ARBA00023014"/>
    </source>
</evidence>
<dbReference type="Pfam" id="PF04055">
    <property type="entry name" value="Radical_SAM"/>
    <property type="match status" value="1"/>
</dbReference>
<dbReference type="SUPFAM" id="SSF102114">
    <property type="entry name" value="Radical SAM enzymes"/>
    <property type="match status" value="1"/>
</dbReference>
<proteinExistence type="predicted"/>
<keyword evidence="5" id="KW-0408">Iron</keyword>
<dbReference type="InterPro" id="IPR007197">
    <property type="entry name" value="rSAM"/>
</dbReference>
<dbReference type="PANTHER" id="PTHR11135">
    <property type="entry name" value="HISTONE ACETYLTRANSFERASE-RELATED"/>
    <property type="match status" value="1"/>
</dbReference>
<dbReference type="SFLD" id="SFLDS00029">
    <property type="entry name" value="Radical_SAM"/>
    <property type="match status" value="1"/>
</dbReference>
<dbReference type="InterPro" id="IPR032432">
    <property type="entry name" value="Radical_SAM_C"/>
</dbReference>
<dbReference type="NCBIfam" id="TIGR01212">
    <property type="entry name" value="TIGR01212 family radical SAM protein"/>
    <property type="match status" value="1"/>
</dbReference>
<gene>
    <name evidence="8" type="ORF">JIV24_00430</name>
</gene>
<reference evidence="8 9" key="1">
    <citation type="submission" date="2021-01" db="EMBL/GenBank/DDBJ databases">
        <title>Carboxyliciviraga sp.nov., isolated from coastal sediments.</title>
        <authorList>
            <person name="Lu D."/>
            <person name="Zhang T."/>
        </authorList>
    </citation>
    <scope>NUCLEOTIDE SEQUENCE [LARGE SCALE GENOMIC DNA]</scope>
    <source>
        <strain evidence="8 9">N1Y132</strain>
    </source>
</reference>
<dbReference type="SFLD" id="SFLDG01091">
    <property type="entry name" value="uncharacterized_CHP01210-like"/>
    <property type="match status" value="1"/>
</dbReference>
<evidence type="ECO:0000313" key="9">
    <source>
        <dbReference type="Proteomes" id="UP000605676"/>
    </source>
</evidence>
<dbReference type="Gene3D" id="3.80.30.20">
    <property type="entry name" value="tm_1862 like domain"/>
    <property type="match status" value="1"/>
</dbReference>
<organism evidence="8 9">
    <name type="scientific">Carboxylicivirga marina</name>
    <dbReference type="NCBI Taxonomy" id="2800988"/>
    <lineage>
        <taxon>Bacteria</taxon>
        <taxon>Pseudomonadati</taxon>
        <taxon>Bacteroidota</taxon>
        <taxon>Bacteroidia</taxon>
        <taxon>Marinilabiliales</taxon>
        <taxon>Marinilabiliaceae</taxon>
        <taxon>Carboxylicivirga</taxon>
    </lineage>
</organism>
<dbReference type="Proteomes" id="UP000605676">
    <property type="component" value="Unassembled WGS sequence"/>
</dbReference>
<evidence type="ECO:0000256" key="5">
    <source>
        <dbReference type="ARBA" id="ARBA00023004"/>
    </source>
</evidence>
<keyword evidence="2" id="KW-0004">4Fe-4S</keyword>
<keyword evidence="9" id="KW-1185">Reference proteome</keyword>
<comment type="caution">
    <text evidence="8">The sequence shown here is derived from an EMBL/GenBank/DDBJ whole genome shotgun (WGS) entry which is preliminary data.</text>
</comment>
<evidence type="ECO:0000256" key="2">
    <source>
        <dbReference type="ARBA" id="ARBA00022485"/>
    </source>
</evidence>
<keyword evidence="4" id="KW-0479">Metal-binding</keyword>
<dbReference type="InterPro" id="IPR005911">
    <property type="entry name" value="YhcC-like"/>
</dbReference>
<evidence type="ECO:0000256" key="1">
    <source>
        <dbReference type="ARBA" id="ARBA00001966"/>
    </source>
</evidence>
<keyword evidence="3" id="KW-0949">S-adenosyl-L-methionine</keyword>
<dbReference type="PANTHER" id="PTHR11135:SF1">
    <property type="entry name" value="PROTEIN YHCC"/>
    <property type="match status" value="1"/>
</dbReference>
<evidence type="ECO:0000256" key="4">
    <source>
        <dbReference type="ARBA" id="ARBA00022723"/>
    </source>
</evidence>
<dbReference type="InterPro" id="IPR039661">
    <property type="entry name" value="ELP3"/>
</dbReference>
<dbReference type="Pfam" id="PF16199">
    <property type="entry name" value="Radical_SAM_C"/>
    <property type="match status" value="1"/>
</dbReference>
<name>A0ABS1HDN3_9BACT</name>